<evidence type="ECO:0000313" key="1">
    <source>
        <dbReference type="EMBL" id="OGN00456.1"/>
    </source>
</evidence>
<dbReference type="Proteomes" id="UP000177117">
    <property type="component" value="Unassembled WGS sequence"/>
</dbReference>
<gene>
    <name evidence="1" type="ORF">A2650_03670</name>
</gene>
<dbReference type="AlphaFoldDB" id="A0A1F8EK97"/>
<organism evidence="1 2">
    <name type="scientific">Candidatus Yanofskybacteria bacterium RIFCSPHIGHO2_01_FULL_41_53</name>
    <dbReference type="NCBI Taxonomy" id="1802663"/>
    <lineage>
        <taxon>Bacteria</taxon>
        <taxon>Candidatus Yanofskyibacteriota</taxon>
    </lineage>
</organism>
<comment type="caution">
    <text evidence="1">The sequence shown here is derived from an EMBL/GenBank/DDBJ whole genome shotgun (WGS) entry which is preliminary data.</text>
</comment>
<accession>A0A1F8EK97</accession>
<evidence type="ECO:0000313" key="2">
    <source>
        <dbReference type="Proteomes" id="UP000177117"/>
    </source>
</evidence>
<sequence length="59" mass="6795">MKLSFQKSMGVLVTLKAEDEPESNQLRELAHELRKNSGSRTFLEKLSDKNLFILTIDIM</sequence>
<name>A0A1F8EK97_9BACT</name>
<protein>
    <submittedName>
        <fullName evidence="1">Uncharacterized protein</fullName>
    </submittedName>
</protein>
<dbReference type="EMBL" id="MGJD01000021">
    <property type="protein sequence ID" value="OGN00456.1"/>
    <property type="molecule type" value="Genomic_DNA"/>
</dbReference>
<proteinExistence type="predicted"/>
<reference evidence="1 2" key="1">
    <citation type="journal article" date="2016" name="Nat. Commun.">
        <title>Thousands of microbial genomes shed light on interconnected biogeochemical processes in an aquifer system.</title>
        <authorList>
            <person name="Anantharaman K."/>
            <person name="Brown C.T."/>
            <person name="Hug L.A."/>
            <person name="Sharon I."/>
            <person name="Castelle C.J."/>
            <person name="Probst A.J."/>
            <person name="Thomas B.C."/>
            <person name="Singh A."/>
            <person name="Wilkins M.J."/>
            <person name="Karaoz U."/>
            <person name="Brodie E.L."/>
            <person name="Williams K.H."/>
            <person name="Hubbard S.S."/>
            <person name="Banfield J.F."/>
        </authorList>
    </citation>
    <scope>NUCLEOTIDE SEQUENCE [LARGE SCALE GENOMIC DNA]</scope>
</reference>